<evidence type="ECO:0000313" key="2">
    <source>
        <dbReference type="Proteomes" id="UP000014200"/>
    </source>
</evidence>
<dbReference type="PATRIC" id="fig|1235788.3.peg.473"/>
<dbReference type="EMBL" id="ASSP01000005">
    <property type="protein sequence ID" value="EOS15143.1"/>
    <property type="molecule type" value="Genomic_DNA"/>
</dbReference>
<reference evidence="1 2" key="1">
    <citation type="submission" date="2013-04" db="EMBL/GenBank/DDBJ databases">
        <title>The Genome Sequence of Bacteroides massiliensis dnLKV3.</title>
        <authorList>
            <consortium name="The Broad Institute Genomics Platform"/>
            <consortium name="The Broad Institute Genome Sequencing Center for Infectious Disease"/>
            <person name="Earl A."/>
            <person name="Xavier R."/>
            <person name="Kuhn K."/>
            <person name="Stappenbeck T."/>
            <person name="Walker B."/>
            <person name="Young S."/>
            <person name="Zeng Q."/>
            <person name="Gargeya S."/>
            <person name="Fitzgerald M."/>
            <person name="Haas B."/>
            <person name="Abouelleil A."/>
            <person name="Allen A.W."/>
            <person name="Alvarado L."/>
            <person name="Arachchi H.M."/>
            <person name="Berlin A.M."/>
            <person name="Chapman S.B."/>
            <person name="Gainer-Dewar J."/>
            <person name="Goldberg J."/>
            <person name="Griggs A."/>
            <person name="Gujja S."/>
            <person name="Hansen M."/>
            <person name="Howarth C."/>
            <person name="Imamovic A."/>
            <person name="Ireland A."/>
            <person name="Larimer J."/>
            <person name="McCowan C."/>
            <person name="Murphy C."/>
            <person name="Pearson M."/>
            <person name="Poon T.W."/>
            <person name="Priest M."/>
            <person name="Roberts A."/>
            <person name="Saif S."/>
            <person name="Shea T."/>
            <person name="Sisk P."/>
            <person name="Sykes S."/>
            <person name="Wortman J."/>
            <person name="Nusbaum C."/>
            <person name="Birren B."/>
        </authorList>
    </citation>
    <scope>NUCLEOTIDE SEQUENCE [LARGE SCALE GENOMIC DNA]</scope>
    <source>
        <strain evidence="2">dnLKV3</strain>
    </source>
</reference>
<dbReference type="OrthoDB" id="1049509at2"/>
<sequence length="420" mass="46241">MRIKDWGHIVSVLGVCLLLICGCDGRSDEGLSSDGPDAVYLDINVALRDAPVSGRSVSGRADEDPSYDQVTDAEKMHTLRVILVRPDGRVEHNVYLDLKNAPVSDRYGKIRLKVQGNEEKTIYLLGNETSVSVELPAVEGETSRVFQSWGDFKPGDKFLTREQMAGLVLSFDNVGTFNDTHPLPMSECHTVMLTDEGLEPDDEGQGQAGEEGEKVVPKKKEITLKITRAAAKFTYEITNKSSRDYWLSGIRIEKSASHEYLLPNGMKYDDAENEVTDFQVPASAGYASFNQSYGVKNVKLEAKSTAPVELSSFYLLEGKYENADDVYSANMDGKNYKTSYKTAITLDTKDNSGIDLGGNTGSIPSGSFTLEDFFPNLSTLPRNTHVVVKITIGDADDISWQVDLRPYSEVILEPGFGLDI</sequence>
<gene>
    <name evidence="1" type="ORF">C802_00477</name>
</gene>
<dbReference type="STRING" id="1235788.C802_00477"/>
<evidence type="ECO:0000313" key="1">
    <source>
        <dbReference type="EMBL" id="EOS15143.1"/>
    </source>
</evidence>
<dbReference type="PROSITE" id="PS51257">
    <property type="entry name" value="PROKAR_LIPOPROTEIN"/>
    <property type="match status" value="1"/>
</dbReference>
<comment type="caution">
    <text evidence="1">The sequence shown here is derived from an EMBL/GenBank/DDBJ whole genome shotgun (WGS) entry which is preliminary data.</text>
</comment>
<accession>R9IKN6</accession>
<dbReference type="GeneID" id="82151763"/>
<protein>
    <submittedName>
        <fullName evidence="1">Uncharacterized protein</fullName>
    </submittedName>
</protein>
<dbReference type="HOGENOM" id="CLU_764322_0_0_10"/>
<dbReference type="Proteomes" id="UP000014200">
    <property type="component" value="Unassembled WGS sequence"/>
</dbReference>
<proteinExistence type="predicted"/>
<dbReference type="AlphaFoldDB" id="R9IKN6"/>
<name>R9IKN6_9BACT</name>
<dbReference type="RefSeq" id="WP_016274959.1">
    <property type="nucleotide sequence ID" value="NZ_JABVZU010000002.1"/>
</dbReference>
<organism evidence="1 2">
    <name type="scientific">Phocaeicola sartorii</name>
    <dbReference type="NCBI Taxonomy" id="671267"/>
    <lineage>
        <taxon>Bacteria</taxon>
        <taxon>Pseudomonadati</taxon>
        <taxon>Bacteroidota</taxon>
        <taxon>Bacteroidia</taxon>
        <taxon>Bacteroidales</taxon>
        <taxon>Bacteroidaceae</taxon>
        <taxon>Phocaeicola</taxon>
    </lineage>
</organism>
<keyword evidence="2" id="KW-1185">Reference proteome</keyword>